<comment type="similarity">
    <text evidence="4">Belongs to the peptidase C1 family.</text>
</comment>
<evidence type="ECO:0000256" key="4">
    <source>
        <dbReference type="PIRNR" id="PIRNR005700"/>
    </source>
</evidence>
<feature type="active site" evidence="5">
    <location>
        <position position="367"/>
    </location>
</feature>
<name>A0A084U4Q0_MALIO</name>
<accession>A0A084U4Q0</accession>
<dbReference type="GO" id="GO:0070005">
    <property type="term" value="F:cysteine-type aminopeptidase activity"/>
    <property type="evidence" value="ECO:0007669"/>
    <property type="project" value="InterPro"/>
</dbReference>
<gene>
    <name evidence="6" type="primary">pepC2</name>
    <name evidence="6" type="ORF">P271_801</name>
</gene>
<evidence type="ECO:0000256" key="2">
    <source>
        <dbReference type="ARBA" id="ARBA00022801"/>
    </source>
</evidence>
<dbReference type="PIRSF" id="PIRSF005700">
    <property type="entry name" value="PepC"/>
    <property type="match status" value="1"/>
</dbReference>
<sequence length="510" mass="59949">MKNAKPIDLLKINEWDIELQNDKNQKVATNALYLNKINSVAVVGDSRKNKISQFSNDYQIPTSVITDQKQSGRCWMFATLNMLRHNFMKINGIDNFEFSQSYCVFWEKFERANAFLEKIISTSQQELDSRELVDLLENGFSDGGYFEMSVNVIKKYGVVPSYVMPDNFNVSNSYVLNKLINIVLKKGAIQLRKTYDEEDINKIKTETLSNVFYLLTLIYGEPPKKFNLEFFGKNNKKAKVLNVIKNVTPLEMYKKTKVNLDDFITLIHVPLKQYKYNQMYELEHSAHIYEKGNMRFLNVDRQTLDLAINAMIEYKQPIWFACDVGHYFDLENGIWDINMFDYESLFDVNFNHDISDLLEYKHFSPNHAMTLVGCHSDEKEYKQFVKSKLSKTKKYDLNLLKELWSDNKIKALKIENSWGSKYGSKGHFIITEEWRKKYLTEVVVSKELLKKFIKEHKAIDNKSFAKFKFKNASTKNKKEEIIYEELFGKGLKTKPIKVEHWSVFFNEVNK</sequence>
<evidence type="ECO:0000256" key="1">
    <source>
        <dbReference type="ARBA" id="ARBA00022670"/>
    </source>
</evidence>
<dbReference type="InterPro" id="IPR000169">
    <property type="entry name" value="Pept_cys_AS"/>
</dbReference>
<keyword evidence="4 6" id="KW-0031">Aminopeptidase</keyword>
<dbReference type="SUPFAM" id="SSF54001">
    <property type="entry name" value="Cysteine proteinases"/>
    <property type="match status" value="1"/>
</dbReference>
<dbReference type="InterPro" id="IPR038765">
    <property type="entry name" value="Papain-like_cys_pep_sf"/>
</dbReference>
<keyword evidence="7" id="KW-1185">Reference proteome</keyword>
<evidence type="ECO:0000256" key="3">
    <source>
        <dbReference type="ARBA" id="ARBA00022807"/>
    </source>
</evidence>
<feature type="active site" evidence="5">
    <location>
        <position position="74"/>
    </location>
</feature>
<protein>
    <recommendedName>
        <fullName evidence="4">Aminopeptidase</fullName>
    </recommendedName>
</protein>
<dbReference type="GO" id="GO:0006508">
    <property type="term" value="P:proteolysis"/>
    <property type="evidence" value="ECO:0007669"/>
    <property type="project" value="UniProtKB-KW"/>
</dbReference>
<evidence type="ECO:0000313" key="7">
    <source>
        <dbReference type="Proteomes" id="UP000028523"/>
    </source>
</evidence>
<keyword evidence="3 4" id="KW-0788">Thiol protease</keyword>
<dbReference type="Gene3D" id="3.90.70.10">
    <property type="entry name" value="Cysteine proteinases"/>
    <property type="match status" value="1"/>
</dbReference>
<dbReference type="GeneID" id="96867156"/>
<comment type="caution">
    <text evidence="6">The sequence shown here is derived from an EMBL/GenBank/DDBJ whole genome shotgun (WGS) entry which is preliminary data.</text>
</comment>
<dbReference type="EMBL" id="AWQU01000044">
    <property type="protein sequence ID" value="KFB07936.1"/>
    <property type="molecule type" value="Genomic_DNA"/>
</dbReference>
<evidence type="ECO:0000313" key="6">
    <source>
        <dbReference type="EMBL" id="KFB07936.1"/>
    </source>
</evidence>
<dbReference type="RefSeq" id="WP_004025335.1">
    <property type="nucleotide sequence ID" value="NZ_AWQU01000044.1"/>
</dbReference>
<dbReference type="AlphaFoldDB" id="A0A084U4Q0"/>
<dbReference type="InterPro" id="IPR004134">
    <property type="entry name" value="Peptidase_C1B"/>
</dbReference>
<feature type="active site" evidence="5">
    <location>
        <position position="416"/>
    </location>
</feature>
<evidence type="ECO:0000256" key="5">
    <source>
        <dbReference type="PIRSR" id="PIRSR005700-1"/>
    </source>
</evidence>
<dbReference type="GO" id="GO:0009636">
    <property type="term" value="P:response to toxic substance"/>
    <property type="evidence" value="ECO:0007669"/>
    <property type="project" value="TreeGrafter"/>
</dbReference>
<proteinExistence type="inferred from homology"/>
<dbReference type="Proteomes" id="UP000028523">
    <property type="component" value="Unassembled WGS sequence"/>
</dbReference>
<organism evidence="6 7">
    <name type="scientific">Malacoplasma iowae DK-CPA</name>
    <dbReference type="NCBI Taxonomy" id="1394179"/>
    <lineage>
        <taxon>Bacteria</taxon>
        <taxon>Bacillati</taxon>
        <taxon>Mycoplasmatota</taxon>
        <taxon>Mycoplasmoidales</taxon>
        <taxon>Mycoplasmoidaceae</taxon>
        <taxon>Malacoplasma</taxon>
    </lineage>
</organism>
<dbReference type="GO" id="GO:0005737">
    <property type="term" value="C:cytoplasm"/>
    <property type="evidence" value="ECO:0007669"/>
    <property type="project" value="TreeGrafter"/>
</dbReference>
<keyword evidence="2 4" id="KW-0378">Hydrolase</keyword>
<dbReference type="PANTHER" id="PTHR10363">
    <property type="entry name" value="BLEOMYCIN HYDROLASE"/>
    <property type="match status" value="1"/>
</dbReference>
<dbReference type="GO" id="GO:0043418">
    <property type="term" value="P:homocysteine catabolic process"/>
    <property type="evidence" value="ECO:0007669"/>
    <property type="project" value="TreeGrafter"/>
</dbReference>
<dbReference type="Pfam" id="PF03051">
    <property type="entry name" value="Peptidase_C1_2"/>
    <property type="match status" value="2"/>
</dbReference>
<keyword evidence="1 4" id="KW-0645">Protease</keyword>
<dbReference type="PROSITE" id="PS00139">
    <property type="entry name" value="THIOL_PROTEASE_CYS"/>
    <property type="match status" value="1"/>
</dbReference>
<dbReference type="PANTHER" id="PTHR10363:SF2">
    <property type="entry name" value="BLEOMYCIN HYDROLASE"/>
    <property type="match status" value="1"/>
</dbReference>
<reference evidence="6 7" key="1">
    <citation type="journal article" date="2014" name="PLoS ONE">
        <title>Reduction of Hydrogen Peroxide Accumulation and Toxicity by a Catalase from Mycoplasma iowae.</title>
        <authorList>
            <person name="Pritchard R.E."/>
            <person name="Prassinos A.J."/>
            <person name="Osborne J.D."/>
            <person name="Raviv Z."/>
            <person name="Balish M.F."/>
        </authorList>
    </citation>
    <scope>NUCLEOTIDE SEQUENCE [LARGE SCALE GENOMIC DNA]</scope>
    <source>
        <strain evidence="6 7">DK-CPA</strain>
    </source>
</reference>